<evidence type="ECO:0000256" key="5">
    <source>
        <dbReference type="ARBA" id="ARBA00023136"/>
    </source>
</evidence>
<feature type="transmembrane region" description="Helical" evidence="6">
    <location>
        <begin position="425"/>
        <end position="447"/>
    </location>
</feature>
<evidence type="ECO:0000313" key="8">
    <source>
        <dbReference type="Proteomes" id="UP000008701"/>
    </source>
</evidence>
<keyword evidence="3 6" id="KW-0812">Transmembrane</keyword>
<evidence type="ECO:0000256" key="3">
    <source>
        <dbReference type="ARBA" id="ARBA00022692"/>
    </source>
</evidence>
<dbReference type="eggNOG" id="COG2244">
    <property type="taxonomic scope" value="Bacteria"/>
</dbReference>
<dbReference type="OrthoDB" id="596916at2"/>
<dbReference type="CDD" id="cd13128">
    <property type="entry name" value="MATE_Wzx_like"/>
    <property type="match status" value="1"/>
</dbReference>
<feature type="transmembrane region" description="Helical" evidence="6">
    <location>
        <begin position="222"/>
        <end position="245"/>
    </location>
</feature>
<dbReference type="PANTHER" id="PTHR30250:SF11">
    <property type="entry name" value="O-ANTIGEN TRANSPORTER-RELATED"/>
    <property type="match status" value="1"/>
</dbReference>
<evidence type="ECO:0000256" key="1">
    <source>
        <dbReference type="ARBA" id="ARBA00004651"/>
    </source>
</evidence>
<evidence type="ECO:0000256" key="2">
    <source>
        <dbReference type="ARBA" id="ARBA00022475"/>
    </source>
</evidence>
<keyword evidence="4 6" id="KW-1133">Transmembrane helix</keyword>
<reference evidence="7 8" key="1">
    <citation type="submission" date="2006-12" db="EMBL/GenBank/DDBJ databases">
        <title>Complete sequence of Chlorobium phaeobacteroides DSM 266.</title>
        <authorList>
            <consortium name="US DOE Joint Genome Institute"/>
            <person name="Copeland A."/>
            <person name="Lucas S."/>
            <person name="Lapidus A."/>
            <person name="Barry K."/>
            <person name="Detter J.C."/>
            <person name="Glavina del Rio T."/>
            <person name="Hammon N."/>
            <person name="Israni S."/>
            <person name="Pitluck S."/>
            <person name="Goltsman E."/>
            <person name="Schmutz J."/>
            <person name="Larimer F."/>
            <person name="Land M."/>
            <person name="Hauser L."/>
            <person name="Mikhailova N."/>
            <person name="Li T."/>
            <person name="Overmann J."/>
            <person name="Bryant D.A."/>
            <person name="Richardson P."/>
        </authorList>
    </citation>
    <scope>NUCLEOTIDE SEQUENCE [LARGE SCALE GENOMIC DNA]</scope>
    <source>
        <strain evidence="7 8">DSM 266</strain>
    </source>
</reference>
<keyword evidence="8" id="KW-1185">Reference proteome</keyword>
<dbReference type="GO" id="GO:0005886">
    <property type="term" value="C:plasma membrane"/>
    <property type="evidence" value="ECO:0007669"/>
    <property type="project" value="UniProtKB-SubCell"/>
</dbReference>
<accession>A1BJ49</accession>
<keyword evidence="2" id="KW-1003">Cell membrane</keyword>
<organism evidence="7 8">
    <name type="scientific">Chlorobium phaeobacteroides (strain DSM 266 / SMG 266 / 2430)</name>
    <dbReference type="NCBI Taxonomy" id="290317"/>
    <lineage>
        <taxon>Bacteria</taxon>
        <taxon>Pseudomonadati</taxon>
        <taxon>Chlorobiota</taxon>
        <taxon>Chlorobiia</taxon>
        <taxon>Chlorobiales</taxon>
        <taxon>Chlorobiaceae</taxon>
        <taxon>Chlorobium/Pelodictyon group</taxon>
        <taxon>Chlorobium</taxon>
    </lineage>
</organism>
<feature type="transmembrane region" description="Helical" evidence="6">
    <location>
        <begin position="42"/>
        <end position="66"/>
    </location>
</feature>
<dbReference type="EMBL" id="CP000492">
    <property type="protein sequence ID" value="ABL66426.1"/>
    <property type="molecule type" value="Genomic_DNA"/>
</dbReference>
<dbReference type="RefSeq" id="WP_011746208.1">
    <property type="nucleotide sequence ID" value="NC_008639.1"/>
</dbReference>
<feature type="transmembrane region" description="Helical" evidence="6">
    <location>
        <begin position="265"/>
        <end position="285"/>
    </location>
</feature>
<dbReference type="KEGG" id="cph:Cpha266_2438"/>
<dbReference type="PANTHER" id="PTHR30250">
    <property type="entry name" value="PST FAMILY PREDICTED COLANIC ACID TRANSPORTER"/>
    <property type="match status" value="1"/>
</dbReference>
<protein>
    <submittedName>
        <fullName evidence="7">Polysaccharide biosynthesis protein</fullName>
    </submittedName>
</protein>
<proteinExistence type="predicted"/>
<dbReference type="Proteomes" id="UP000008701">
    <property type="component" value="Chromosome"/>
</dbReference>
<dbReference type="InterPro" id="IPR050833">
    <property type="entry name" value="Poly_Biosynth_Transport"/>
</dbReference>
<dbReference type="AlphaFoldDB" id="A1BJ49"/>
<keyword evidence="5 6" id="KW-0472">Membrane</keyword>
<dbReference type="HOGENOM" id="CLU_022017_5_1_10"/>
<feature type="transmembrane region" description="Helical" evidence="6">
    <location>
        <begin position="12"/>
        <end position="36"/>
    </location>
</feature>
<feature type="transmembrane region" description="Helical" evidence="6">
    <location>
        <begin position="153"/>
        <end position="175"/>
    </location>
</feature>
<dbReference type="STRING" id="290317.Cpha266_2438"/>
<feature type="transmembrane region" description="Helical" evidence="6">
    <location>
        <begin position="392"/>
        <end position="413"/>
    </location>
</feature>
<feature type="transmembrane region" description="Helical" evidence="6">
    <location>
        <begin position="366"/>
        <end position="386"/>
    </location>
</feature>
<sequence precursor="true">MSRNTLIAGQAGISFAGFLFGQIVRFFFTMAVARLLGEEALGVYALAFGVMQIIEVFAVAGFDSAVLRFVNLYPKEGFRGRDTVGFALRSSVFVAAMSALFVILFSSQLSGLLKGGNLLRFTLISYAAAVPFNVAATIAAHALQGYRQLLPKVVAAQVITPIVMLLLTFALSYFAGRSPALLIPYTAASIISFFWIWRKLVHVTGTGYMDMVKAPSDRQMTAYALPLMGVSLLSMMAHWLDILLLGMLAGPIASGLYQPAARTAGILRAVLPAFAGIVAPLVAGIHAGNRSAETESLYHMTTRWTVLLVTPAAIFLMLLPEPVLALFGARFASEGSVLTILAATALVQALTGISGTVFAMTGHSRIILLNAIAGLCIQAAATLLLIPRYGITGAALAALLSMVLLSLFRYIEVKSVLKFQPLSAVLWKPALAGGLTALLLFLLRPWLLGFHEAFAVGIGIAVTSGCYLMLIIVMGLEEEDREIILKIMPFGMNKP</sequence>
<evidence type="ECO:0000256" key="4">
    <source>
        <dbReference type="ARBA" id="ARBA00022989"/>
    </source>
</evidence>
<feature type="transmembrane region" description="Helical" evidence="6">
    <location>
        <begin position="306"/>
        <end position="329"/>
    </location>
</feature>
<feature type="transmembrane region" description="Helical" evidence="6">
    <location>
        <begin position="181"/>
        <end position="201"/>
    </location>
</feature>
<feature type="transmembrane region" description="Helical" evidence="6">
    <location>
        <begin position="335"/>
        <end position="359"/>
    </location>
</feature>
<comment type="subcellular location">
    <subcellularLocation>
        <location evidence="1">Cell membrane</location>
        <topology evidence="1">Multi-pass membrane protein</topology>
    </subcellularLocation>
</comment>
<gene>
    <name evidence="7" type="ordered locus">Cpha266_2438</name>
</gene>
<name>A1BJ49_CHLPD</name>
<evidence type="ECO:0000256" key="6">
    <source>
        <dbReference type="SAM" id="Phobius"/>
    </source>
</evidence>
<feature type="transmembrane region" description="Helical" evidence="6">
    <location>
        <begin position="118"/>
        <end position="141"/>
    </location>
</feature>
<feature type="transmembrane region" description="Helical" evidence="6">
    <location>
        <begin position="86"/>
        <end position="106"/>
    </location>
</feature>
<dbReference type="Pfam" id="PF13440">
    <property type="entry name" value="Polysacc_synt_3"/>
    <property type="match status" value="1"/>
</dbReference>
<evidence type="ECO:0000313" key="7">
    <source>
        <dbReference type="EMBL" id="ABL66426.1"/>
    </source>
</evidence>
<feature type="transmembrane region" description="Helical" evidence="6">
    <location>
        <begin position="453"/>
        <end position="476"/>
    </location>
</feature>